<dbReference type="InterPro" id="IPR029526">
    <property type="entry name" value="PGBD"/>
</dbReference>
<feature type="region of interest" description="Disordered" evidence="1">
    <location>
        <begin position="85"/>
        <end position="304"/>
    </location>
</feature>
<feature type="compositionally biased region" description="Polar residues" evidence="1">
    <location>
        <begin position="380"/>
        <end position="391"/>
    </location>
</feature>
<feature type="compositionally biased region" description="Basic residues" evidence="1">
    <location>
        <begin position="145"/>
        <end position="161"/>
    </location>
</feature>
<feature type="domain" description="PiggyBac transposable element-derived protein" evidence="2">
    <location>
        <begin position="457"/>
        <end position="749"/>
    </location>
</feature>
<evidence type="ECO:0000313" key="4">
    <source>
        <dbReference type="Proteomes" id="UP000237271"/>
    </source>
</evidence>
<dbReference type="Proteomes" id="UP000237271">
    <property type="component" value="Unassembled WGS sequence"/>
</dbReference>
<feature type="region of interest" description="Disordered" evidence="1">
    <location>
        <begin position="336"/>
        <end position="394"/>
    </location>
</feature>
<dbReference type="EMBL" id="NCKW01009643">
    <property type="protein sequence ID" value="POM66354.1"/>
    <property type="molecule type" value="Genomic_DNA"/>
</dbReference>
<evidence type="ECO:0000313" key="3">
    <source>
        <dbReference type="EMBL" id="POM66354.1"/>
    </source>
</evidence>
<comment type="caution">
    <text evidence="3">The sequence shown here is derived from an EMBL/GenBank/DDBJ whole genome shotgun (WGS) entry which is preliminary data.</text>
</comment>
<dbReference type="OrthoDB" id="129931at2759"/>
<feature type="non-terminal residue" evidence="3">
    <location>
        <position position="772"/>
    </location>
</feature>
<gene>
    <name evidence="3" type="ORF">PHPALM_17791</name>
</gene>
<proteinExistence type="predicted"/>
<feature type="compositionally biased region" description="Polar residues" evidence="1">
    <location>
        <begin position="263"/>
        <end position="290"/>
    </location>
</feature>
<evidence type="ECO:0000259" key="2">
    <source>
        <dbReference type="Pfam" id="PF13843"/>
    </source>
</evidence>
<feature type="compositionally biased region" description="Basic and acidic residues" evidence="1">
    <location>
        <begin position="203"/>
        <end position="217"/>
    </location>
</feature>
<name>A0A2P4XLF4_9STRA</name>
<keyword evidence="4" id="KW-1185">Reference proteome</keyword>
<evidence type="ECO:0000256" key="1">
    <source>
        <dbReference type="SAM" id="MobiDB-lite"/>
    </source>
</evidence>
<dbReference type="AlphaFoldDB" id="A0A2P4XLF4"/>
<accession>A0A2P4XLF4</accession>
<feature type="compositionally biased region" description="Low complexity" evidence="1">
    <location>
        <begin position="179"/>
        <end position="199"/>
    </location>
</feature>
<organism evidence="3 4">
    <name type="scientific">Phytophthora palmivora</name>
    <dbReference type="NCBI Taxonomy" id="4796"/>
    <lineage>
        <taxon>Eukaryota</taxon>
        <taxon>Sar</taxon>
        <taxon>Stramenopiles</taxon>
        <taxon>Oomycota</taxon>
        <taxon>Peronosporomycetes</taxon>
        <taxon>Peronosporales</taxon>
        <taxon>Peronosporaceae</taxon>
        <taxon>Phytophthora</taxon>
    </lineage>
</organism>
<feature type="compositionally biased region" description="Acidic residues" evidence="1">
    <location>
        <begin position="117"/>
        <end position="139"/>
    </location>
</feature>
<reference evidence="3 4" key="1">
    <citation type="journal article" date="2017" name="Genome Biol. Evol.">
        <title>Phytophthora megakarya and P. palmivora, closely related causal agents of cacao black pod rot, underwent increases in genome sizes and gene numbers by different mechanisms.</title>
        <authorList>
            <person name="Ali S.S."/>
            <person name="Shao J."/>
            <person name="Lary D.J."/>
            <person name="Kronmiller B."/>
            <person name="Shen D."/>
            <person name="Strem M.D."/>
            <person name="Amoako-Attah I."/>
            <person name="Akrofi A.Y."/>
            <person name="Begoude B.A."/>
            <person name="Ten Hoopen G.M."/>
            <person name="Coulibaly K."/>
            <person name="Kebe B.I."/>
            <person name="Melnick R.L."/>
            <person name="Guiltinan M.J."/>
            <person name="Tyler B.M."/>
            <person name="Meinhardt L.W."/>
            <person name="Bailey B.A."/>
        </authorList>
    </citation>
    <scope>NUCLEOTIDE SEQUENCE [LARGE SCALE GENOMIC DNA]</scope>
    <source>
        <strain evidence="4">sbr112.9</strain>
    </source>
</reference>
<dbReference type="PANTHER" id="PTHR46599">
    <property type="entry name" value="PIGGYBAC TRANSPOSABLE ELEMENT-DERIVED PROTEIN 4"/>
    <property type="match status" value="1"/>
</dbReference>
<dbReference type="Pfam" id="PF13843">
    <property type="entry name" value="DDE_Tnp_1_7"/>
    <property type="match status" value="1"/>
</dbReference>
<feature type="compositionally biased region" description="Basic and acidic residues" evidence="1">
    <location>
        <begin position="7"/>
        <end position="28"/>
    </location>
</feature>
<protein>
    <recommendedName>
        <fullName evidence="2">PiggyBac transposable element-derived protein domain-containing protein</fullName>
    </recommendedName>
</protein>
<feature type="region of interest" description="Disordered" evidence="1">
    <location>
        <begin position="1"/>
        <end position="28"/>
    </location>
</feature>
<sequence length="772" mass="87242">MPPQSLRRRETRSERQRFALHLEGRTPAERERLMKEHAAFLAGNQEHDVDFGDDIPLQPARIPRMTLVPTGKDVAYLRAQKRTISEQRHAVAAKTLAGSGRKTLNRRKAKSVHEEFVSEEESDDEEEDQDYEDEEELEEVPPKVGKGKAMAKPKSKPRKTRNPTAAQLAEEAKEKRRAAAVQRCIASAAAEVEGVAEYTAARKRVEGEKKKKVETRMAKRKADRPSCGTKPKRRNVPAGNESSGRPETPPPVSPSIVQHEENTTSPQAVDTASPNDISSSQQAETTNYEPANTEMLPEYEVLDSDCDDTETELCFYDDDEELQRVRVATRAERISRGYESDEAGDEIADDQEVGGGDSEAEQETYEDNSARGLFEDDVDSTGSAAASNPNTPEVVRGWHNIEKDEMVAFAQDEANMTAMRLSGWEYDPTLFPPAKKYPGLFAGSYGTTNEVLALADSPLKLFLFFMPKQFWKKVARESNRYFVQNLTARVDKMYTKQRTPGKVSREEYMNREAKKDDIEPHEILHVLGLLMARMLSPQRRRFRDHRQTEGIGLFNDFMPRHRFEHIMANLHFTNNADAQAALDRAWKVRSVIETLQETFPRGYKTPPVISFDEGIIPSRNRNNPTRQYLKAKPHKRGTKLFLTCCADTAYCMRLEVYCGKAQHAAEVGNVPMNQRSADPNTGPSAVIRNLEAVLPSPQDNVYHLVVTDRFYTSVQLAFQLLHRNVYSIGTITGDKLGYPVEIVEKNRDRPKRIDHDAVRMAVARSCILMTGL</sequence>
<dbReference type="PANTHER" id="PTHR46599:SF3">
    <property type="entry name" value="PIGGYBAC TRANSPOSABLE ELEMENT-DERIVED PROTEIN 4"/>
    <property type="match status" value="1"/>
</dbReference>
<feature type="compositionally biased region" description="Acidic residues" evidence="1">
    <location>
        <begin position="340"/>
        <end position="366"/>
    </location>
</feature>